<keyword evidence="2" id="KW-1185">Reference proteome</keyword>
<accession>A0AA35VL71</accession>
<organism evidence="1 2">
    <name type="scientific">Lactuca saligna</name>
    <name type="common">Willowleaf lettuce</name>
    <dbReference type="NCBI Taxonomy" id="75948"/>
    <lineage>
        <taxon>Eukaryota</taxon>
        <taxon>Viridiplantae</taxon>
        <taxon>Streptophyta</taxon>
        <taxon>Embryophyta</taxon>
        <taxon>Tracheophyta</taxon>
        <taxon>Spermatophyta</taxon>
        <taxon>Magnoliopsida</taxon>
        <taxon>eudicotyledons</taxon>
        <taxon>Gunneridae</taxon>
        <taxon>Pentapetalae</taxon>
        <taxon>asterids</taxon>
        <taxon>campanulids</taxon>
        <taxon>Asterales</taxon>
        <taxon>Asteraceae</taxon>
        <taxon>Cichorioideae</taxon>
        <taxon>Cichorieae</taxon>
        <taxon>Lactucinae</taxon>
        <taxon>Lactuca</taxon>
    </lineage>
</organism>
<proteinExistence type="predicted"/>
<evidence type="ECO:0000313" key="2">
    <source>
        <dbReference type="Proteomes" id="UP001177003"/>
    </source>
</evidence>
<dbReference type="EMBL" id="OX465086">
    <property type="protein sequence ID" value="CAI9263052.1"/>
    <property type="molecule type" value="Genomic_DNA"/>
</dbReference>
<dbReference type="Proteomes" id="UP001177003">
    <property type="component" value="Chromosome 0"/>
</dbReference>
<dbReference type="AlphaFoldDB" id="A0AA35VL71"/>
<reference evidence="1" key="1">
    <citation type="submission" date="2023-04" db="EMBL/GenBank/DDBJ databases">
        <authorList>
            <person name="Vijverberg K."/>
            <person name="Xiong W."/>
            <person name="Schranz E."/>
        </authorList>
    </citation>
    <scope>NUCLEOTIDE SEQUENCE</scope>
</reference>
<gene>
    <name evidence="1" type="ORF">LSALG_LOCUS3755</name>
</gene>
<name>A0AA35VL71_LACSI</name>
<evidence type="ECO:0000313" key="1">
    <source>
        <dbReference type="EMBL" id="CAI9263052.1"/>
    </source>
</evidence>
<sequence>MASTGISHIGSVKSKLTVRTMGMLVRKYHIDPKFHPRFPEANDVITDAPEGFVGDYRVFFNYFYLPISNEYWVPFSLHNGLVELCDGLPTSTKYRKEKFFFVHASAFSDLMAYGATADRVADPVPKLSPDEMLTMKRLASNFVWWADTDEAV</sequence>
<protein>
    <submittedName>
        <fullName evidence="1">Uncharacterized protein</fullName>
    </submittedName>
</protein>